<keyword evidence="1" id="KW-0472">Membrane</keyword>
<dbReference type="RefSeq" id="WP_139982844.1">
    <property type="nucleotide sequence ID" value="NZ_CP041046.1"/>
</dbReference>
<dbReference type="EMBL" id="CP041046">
    <property type="protein sequence ID" value="QDE39786.1"/>
    <property type="molecule type" value="Genomic_DNA"/>
</dbReference>
<keyword evidence="1" id="KW-1133">Transmembrane helix</keyword>
<dbReference type="Proteomes" id="UP000316093">
    <property type="component" value="Chromosome"/>
</dbReference>
<organism evidence="2 3">
    <name type="scientific">Luteibacter pinisoli</name>
    <dbReference type="NCBI Taxonomy" id="2589080"/>
    <lineage>
        <taxon>Bacteria</taxon>
        <taxon>Pseudomonadati</taxon>
        <taxon>Pseudomonadota</taxon>
        <taxon>Gammaproteobacteria</taxon>
        <taxon>Lysobacterales</taxon>
        <taxon>Rhodanobacteraceae</taxon>
        <taxon>Luteibacter</taxon>
    </lineage>
</organism>
<sequence>MSAVPIKSTHVLPSGAFVGAVIVHYVFYAFSYVWFLTGADYRDLHLIYGVFVAIVLAEFLLRAPWWLMWVTAWAALIVPMLTTISFHLSPGMWIVPLGALIASPFIVVAMLQRRPRWIVAKV</sequence>
<reference evidence="2 3" key="1">
    <citation type="submission" date="2019-06" db="EMBL/GenBank/DDBJ databases">
        <title>A complete genome sequence for Luteibacter pinisoli MAH-14.</title>
        <authorList>
            <person name="Baltrus D.A."/>
        </authorList>
    </citation>
    <scope>NUCLEOTIDE SEQUENCE [LARGE SCALE GENOMIC DNA]</scope>
    <source>
        <strain evidence="2 3">MAH-14</strain>
    </source>
</reference>
<dbReference type="AlphaFoldDB" id="A0A4Y5Z4D1"/>
<protein>
    <submittedName>
        <fullName evidence="2">Uncharacterized protein</fullName>
    </submittedName>
</protein>
<proteinExistence type="predicted"/>
<accession>A0A4Y5Z4D1</accession>
<keyword evidence="3" id="KW-1185">Reference proteome</keyword>
<evidence type="ECO:0000313" key="3">
    <source>
        <dbReference type="Proteomes" id="UP000316093"/>
    </source>
</evidence>
<name>A0A4Y5Z4D1_9GAMM</name>
<keyword evidence="1" id="KW-0812">Transmembrane</keyword>
<dbReference type="KEGG" id="lpy:FIV34_11500"/>
<evidence type="ECO:0000256" key="1">
    <source>
        <dbReference type="SAM" id="Phobius"/>
    </source>
</evidence>
<feature type="transmembrane region" description="Helical" evidence="1">
    <location>
        <begin position="45"/>
        <end position="61"/>
    </location>
</feature>
<feature type="transmembrane region" description="Helical" evidence="1">
    <location>
        <begin position="66"/>
        <end position="86"/>
    </location>
</feature>
<evidence type="ECO:0000313" key="2">
    <source>
        <dbReference type="EMBL" id="QDE39786.1"/>
    </source>
</evidence>
<gene>
    <name evidence="2" type="ORF">FIV34_11500</name>
</gene>
<feature type="transmembrane region" description="Helical" evidence="1">
    <location>
        <begin position="92"/>
        <end position="111"/>
    </location>
</feature>
<feature type="transmembrane region" description="Helical" evidence="1">
    <location>
        <begin position="12"/>
        <end position="33"/>
    </location>
</feature>